<gene>
    <name evidence="3" type="ORF">SAMN05661044_00445</name>
</gene>
<keyword evidence="1" id="KW-0732">Signal</keyword>
<dbReference type="Gene3D" id="2.120.10.10">
    <property type="match status" value="1"/>
</dbReference>
<evidence type="ECO:0000259" key="2">
    <source>
        <dbReference type="Pfam" id="PF13088"/>
    </source>
</evidence>
<dbReference type="SUPFAM" id="SSF50939">
    <property type="entry name" value="Sialidases"/>
    <property type="match status" value="1"/>
</dbReference>
<accession>A0A1H7HPN2</accession>
<organism evidence="3 4">
    <name type="scientific">Olivibacter domesticus</name>
    <name type="common">Pseudosphingobacterium domesticum</name>
    <dbReference type="NCBI Taxonomy" id="407022"/>
    <lineage>
        <taxon>Bacteria</taxon>
        <taxon>Pseudomonadati</taxon>
        <taxon>Bacteroidota</taxon>
        <taxon>Sphingobacteriia</taxon>
        <taxon>Sphingobacteriales</taxon>
        <taxon>Sphingobacteriaceae</taxon>
        <taxon>Olivibacter</taxon>
    </lineage>
</organism>
<dbReference type="PANTHER" id="PTHR43752:SF2">
    <property type="entry name" value="BNR_ASP-BOX REPEAT FAMILY PROTEIN"/>
    <property type="match status" value="1"/>
</dbReference>
<feature type="chain" id="PRO_5011610923" evidence="1">
    <location>
        <begin position="20"/>
        <end position="345"/>
    </location>
</feature>
<dbReference type="InterPro" id="IPR036278">
    <property type="entry name" value="Sialidase_sf"/>
</dbReference>
<dbReference type="RefSeq" id="WP_093317715.1">
    <property type="nucleotide sequence ID" value="NZ_FOAF01000001.1"/>
</dbReference>
<evidence type="ECO:0000256" key="1">
    <source>
        <dbReference type="SAM" id="SignalP"/>
    </source>
</evidence>
<dbReference type="InterPro" id="IPR011040">
    <property type="entry name" value="Sialidase"/>
</dbReference>
<dbReference type="CDD" id="cd15482">
    <property type="entry name" value="Sialidase_non-viral"/>
    <property type="match status" value="1"/>
</dbReference>
<dbReference type="EMBL" id="FOAF01000001">
    <property type="protein sequence ID" value="SEK52326.1"/>
    <property type="molecule type" value="Genomic_DNA"/>
</dbReference>
<dbReference type="OrthoDB" id="41724at2"/>
<sequence length="345" mass="39085">MKYLSLLLVSFISMQYVNGQVTKDTNLEREQEHFIFSDAPFESCHAATIEDVGDGELLTAWFGGKQEGSKDVCIWIARYKDGWTKPTKVASGYDDKGNPIACWNPVLFKTRAGTLFLHYKVGPSPREWWAEVLTSHDNGLTWGEPVRLPTNMLGPIKNKPIQLKNGDILYPSSTESLDEKTWTVHLEKSDSTGHNWTKIAIDNAGFDAIQPSILMHGNNILQLLCRSRNNRIVTSWSFDDGSNWTPLEATELPNPNAGSDAVSLTDGRHLLVYNPLLAGKEWWEGRSVLQLAISNDGKRWTNINTLEEKKEGEYSYPAIIQSKDGFIHIVYTYKRKCIKYIKFKL</sequence>
<dbReference type="AlphaFoldDB" id="A0A1H7HPN2"/>
<dbReference type="PANTHER" id="PTHR43752">
    <property type="entry name" value="BNR/ASP-BOX REPEAT FAMILY PROTEIN"/>
    <property type="match status" value="1"/>
</dbReference>
<feature type="signal peptide" evidence="1">
    <location>
        <begin position="1"/>
        <end position="19"/>
    </location>
</feature>
<reference evidence="4" key="1">
    <citation type="submission" date="2016-10" db="EMBL/GenBank/DDBJ databases">
        <authorList>
            <person name="Varghese N."/>
            <person name="Submissions S."/>
        </authorList>
    </citation>
    <scope>NUCLEOTIDE SEQUENCE [LARGE SCALE GENOMIC DNA]</scope>
    <source>
        <strain evidence="4">DSM 18733</strain>
    </source>
</reference>
<evidence type="ECO:0000313" key="4">
    <source>
        <dbReference type="Proteomes" id="UP000199421"/>
    </source>
</evidence>
<evidence type="ECO:0000313" key="3">
    <source>
        <dbReference type="EMBL" id="SEK52326.1"/>
    </source>
</evidence>
<proteinExistence type="predicted"/>
<dbReference type="STRING" id="407022.SAMN05661044_00445"/>
<keyword evidence="4" id="KW-1185">Reference proteome</keyword>
<protein>
    <submittedName>
        <fullName evidence="3">Predicted neuraminidase (Sialidase)</fullName>
    </submittedName>
</protein>
<dbReference type="Proteomes" id="UP000199421">
    <property type="component" value="Unassembled WGS sequence"/>
</dbReference>
<feature type="domain" description="Sialidase" evidence="2">
    <location>
        <begin position="55"/>
        <end position="329"/>
    </location>
</feature>
<dbReference type="Pfam" id="PF13088">
    <property type="entry name" value="BNR_2"/>
    <property type="match status" value="1"/>
</dbReference>
<name>A0A1H7HPN2_OLID1</name>